<evidence type="ECO:0000313" key="3">
    <source>
        <dbReference type="Proteomes" id="UP000012118"/>
    </source>
</evidence>
<dbReference type="Proteomes" id="UP000012118">
    <property type="component" value="Unassembled WGS sequence"/>
</dbReference>
<dbReference type="EMBL" id="AHNU02000001">
    <property type="protein sequence ID" value="EMN92555.1"/>
    <property type="molecule type" value="Genomic_DNA"/>
</dbReference>
<keyword evidence="3" id="KW-1185">Reference proteome</keyword>
<reference evidence="2 3" key="1">
    <citation type="submission" date="2013-01" db="EMBL/GenBank/DDBJ databases">
        <authorList>
            <person name="Harkins D.M."/>
            <person name="Durkin A.S."/>
            <person name="Brinkac L.M."/>
            <person name="Haft D.H."/>
            <person name="Selengut J.D."/>
            <person name="Sanka R."/>
            <person name="DePew J."/>
            <person name="Purushe J."/>
            <person name="Chanthongthip A."/>
            <person name="Lattana O."/>
            <person name="Phetsouvanh R."/>
            <person name="Newton P.N."/>
            <person name="Vinetz J.M."/>
            <person name="Sutton G.G."/>
            <person name="Nierman W.C."/>
            <person name="Fouts D.E."/>
        </authorList>
    </citation>
    <scope>NUCLEOTIDE SEQUENCE [LARGE SCALE GENOMIC DNA]</scope>
    <source>
        <strain evidence="2 3">UI 13098</strain>
    </source>
</reference>
<dbReference type="RefSeq" id="WP_004502275.1">
    <property type="nucleotide sequence ID" value="NZ_AHNU02000001.1"/>
</dbReference>
<keyword evidence="1" id="KW-0472">Membrane</keyword>
<keyword evidence="1" id="KW-0812">Transmembrane</keyword>
<keyword evidence="1" id="KW-1133">Transmembrane helix</keyword>
<protein>
    <submittedName>
        <fullName evidence="2">Uncharacterized protein</fullName>
    </submittedName>
</protein>
<organism evidence="2 3">
    <name type="scientific">Leptospira weilii str. UI 13098</name>
    <dbReference type="NCBI Taxonomy" id="1088542"/>
    <lineage>
        <taxon>Bacteria</taxon>
        <taxon>Pseudomonadati</taxon>
        <taxon>Spirochaetota</taxon>
        <taxon>Spirochaetia</taxon>
        <taxon>Leptospirales</taxon>
        <taxon>Leptospiraceae</taxon>
        <taxon>Leptospira</taxon>
    </lineage>
</organism>
<gene>
    <name evidence="2" type="ORF">LEP1GSC108_0430</name>
</gene>
<accession>M6QH19</accession>
<sequence length="223" mass="25982">MEKKVSVKLKIPAYKVNLETYVQLLDSIVKLMGKTKTDRILITVRVSNESYDYKSLEDFHLNIPSSILRITNIEMSVYNDNVSINYSAHSDYSMSYINVSGIDYSQCDPVVGLLREFGNRNKRWYHWIRPWMFWFPFVVLGNLPFLVLKYENRMGPLLTISYFMLVLFLSVLIWKFDKLFPQVNIVIFEKGNWLANHQTEIITGAAIITTVATVCTLIITIFK</sequence>
<feature type="transmembrane region" description="Helical" evidence="1">
    <location>
        <begin position="201"/>
        <end position="222"/>
    </location>
</feature>
<name>M6QH19_9LEPT</name>
<comment type="caution">
    <text evidence="2">The sequence shown here is derived from an EMBL/GenBank/DDBJ whole genome shotgun (WGS) entry which is preliminary data.</text>
</comment>
<feature type="transmembrane region" description="Helical" evidence="1">
    <location>
        <begin position="155"/>
        <end position="174"/>
    </location>
</feature>
<dbReference type="AlphaFoldDB" id="M6QH19"/>
<evidence type="ECO:0000256" key="1">
    <source>
        <dbReference type="SAM" id="Phobius"/>
    </source>
</evidence>
<proteinExistence type="predicted"/>
<feature type="transmembrane region" description="Helical" evidence="1">
    <location>
        <begin position="131"/>
        <end position="148"/>
    </location>
</feature>
<evidence type="ECO:0000313" key="2">
    <source>
        <dbReference type="EMBL" id="EMN92555.1"/>
    </source>
</evidence>